<proteinExistence type="predicted"/>
<dbReference type="Gene3D" id="3.10.10.10">
    <property type="entry name" value="HIV Type 1 Reverse Transcriptase, subunit A, domain 1"/>
    <property type="match status" value="1"/>
</dbReference>
<feature type="compositionally biased region" description="Low complexity" evidence="3">
    <location>
        <begin position="64"/>
        <end position="78"/>
    </location>
</feature>
<dbReference type="Pfam" id="PF17919">
    <property type="entry name" value="RT_RNaseH_2"/>
    <property type="match status" value="1"/>
</dbReference>
<protein>
    <recommendedName>
        <fullName evidence="8">Gag-pol polyprotein</fullName>
    </recommendedName>
</protein>
<dbReference type="GO" id="GO:0008270">
    <property type="term" value="F:zinc ion binding"/>
    <property type="evidence" value="ECO:0007669"/>
    <property type="project" value="InterPro"/>
</dbReference>
<dbReference type="InterPro" id="IPR043502">
    <property type="entry name" value="DNA/RNA_pol_sf"/>
</dbReference>
<evidence type="ECO:0008006" key="8">
    <source>
        <dbReference type="Google" id="ProtNLM"/>
    </source>
</evidence>
<dbReference type="Pfam" id="PF24626">
    <property type="entry name" value="SH3_Tf2-1"/>
    <property type="match status" value="1"/>
</dbReference>
<evidence type="ECO:0000256" key="2">
    <source>
        <dbReference type="ARBA" id="ARBA00022750"/>
    </source>
</evidence>
<feature type="domain" description="Reverse transcriptase" evidence="4">
    <location>
        <begin position="537"/>
        <end position="718"/>
    </location>
</feature>
<feature type="region of interest" description="Disordered" evidence="3">
    <location>
        <begin position="61"/>
        <end position="127"/>
    </location>
</feature>
<name>A0AAQ3SQ69_PASNO</name>
<dbReference type="Gene3D" id="3.10.20.370">
    <property type="match status" value="1"/>
</dbReference>
<evidence type="ECO:0000259" key="5">
    <source>
        <dbReference type="PROSITE" id="PS50994"/>
    </source>
</evidence>
<evidence type="ECO:0000256" key="1">
    <source>
        <dbReference type="ARBA" id="ARBA00022670"/>
    </source>
</evidence>
<dbReference type="Gene3D" id="1.10.340.70">
    <property type="match status" value="1"/>
</dbReference>
<gene>
    <name evidence="6" type="ORF">U9M48_008887</name>
</gene>
<sequence length="1314" mass="148795">LDPFFQGDDDGYVSKGELKRLIATQNKLLGDFRADVTPALHDIRHVMDDLSTRLDAVENKVATSNSSSLPSEKSQSEVSSEEGDDEAYSKQDWRSGKQGKKPHLPPPPPPRRGNNGNKGNRGDNDNQFARRDLKKKLQRFDQGNRSVHEYYNDLHVAMLRCDIDEEDDDTMTRFYSELRKDIQNIVAYKDYNTTDQLFHIAVLAEQELQDRAQSSRNTFGVSSSSRLQSSKGRAAPPDTRRTLPPPATPSTPEVSKSAFVPKTRKTDTISTTTPTTSANIVCHWCKGMGHVMRECPSKRAYIATDNGGYISTSEAEEDVQASEEESAAFGGDDAEDYTHNGTYVEHEDKLQRHNLFQIYFVINKCRVRTIINGKKITLLPLTPAEIVKCDRAIAETAERDKALASENQQASKSIVPLKTEPSTPPTSSPAIKLKGGAMLATKSDPAASVFDDVFGYALLCKRALFSLDDMPPSLPPAVANLLQEFKDVFPAEIPPGLPPLRGIEHQIDLIMGATLPNRAAYRTNPEEAKEIQRQVQELLDHGYVRESLSPCAVPVILVPKKNGAWRMCVDCRAINNITIRYRHPIPRLDDMLDELSGSVMFIKIDLRSGYHQIRMKLGDEWKTAFKTKFGLYAWLVMPFGLTNAPSTFMRLMNEVLRSFIRKFVVVYFDDILIYSKSFNEHLDHLRAARLFANLEKCTFCTDRVGFLGYIVTPQGIEVDEIKIDAIRSWPTPTTITQVRSFLGLPGFYRSFVKDFSTIAAPLNELTKKGVTFHWGTMQEKAFNTLKDKLTHAPLLQLPDFGKTFELECDASGIGIGGVLLQEGKPVAYFSEKLNGPSLNYSTYDKELYALVRVLETWQHYLWPKEFVINSDHESLKHIRKSFPYIIKHKKGKDNVIADALSRRYTLLSQLDHRIYGLKTIKGLYAADFDFKEAFQNCREGRTWNKYVLNDGLLFRANKLCVPDSSVRLLFLQEAHGGGLMGHFGVKKTTEVLTAHFFWPKLKRDFERYVARCTTCNKAKSRLNPHGVYLPLPVASVPWADISMDFVLGLPRTKRGRESIFVVVDRFSKMAHFISCHKTDDASHIANLSFVYMGCQLLLFRDAKFLSHFWRSLWNKLETKLLFSTACHPQTDGQTEVVNRTLSTMLRAVLKTNLKMWEECLPHIEFAYNRFVHSTTKLSPFQVIYGFNPRAPIDLISLPFEEPLHLDASQRADFIKNFHETTKSNIENMNEKYKLAGSKGRKQVLFEPGDLLRKSKLMPRAAGPFMVLEKINDNSYNLELPADFGVSPTFNIADLKPYLGEEDELPSRTTSLQEG</sequence>
<dbReference type="CDD" id="cd09274">
    <property type="entry name" value="RNase_HI_RT_Ty3"/>
    <property type="match status" value="1"/>
</dbReference>
<dbReference type="GO" id="GO:0004190">
    <property type="term" value="F:aspartic-type endopeptidase activity"/>
    <property type="evidence" value="ECO:0007669"/>
    <property type="project" value="UniProtKB-KW"/>
</dbReference>
<dbReference type="Gene3D" id="3.30.420.10">
    <property type="entry name" value="Ribonuclease H-like superfamily/Ribonuclease H"/>
    <property type="match status" value="1"/>
</dbReference>
<evidence type="ECO:0000259" key="4">
    <source>
        <dbReference type="PROSITE" id="PS50878"/>
    </source>
</evidence>
<dbReference type="PROSITE" id="PS50878">
    <property type="entry name" value="RT_POL"/>
    <property type="match status" value="1"/>
</dbReference>
<keyword evidence="2" id="KW-0378">Hydrolase</keyword>
<dbReference type="EMBL" id="CP144746">
    <property type="protein sequence ID" value="WVZ58642.1"/>
    <property type="molecule type" value="Genomic_DNA"/>
</dbReference>
<feature type="region of interest" description="Disordered" evidence="3">
    <location>
        <begin position="400"/>
        <end position="430"/>
    </location>
</feature>
<dbReference type="InterPro" id="IPR036397">
    <property type="entry name" value="RNaseH_sf"/>
</dbReference>
<dbReference type="Pfam" id="PF00078">
    <property type="entry name" value="RVT_1"/>
    <property type="match status" value="1"/>
</dbReference>
<organism evidence="6 7">
    <name type="scientific">Paspalum notatum var. saurae</name>
    <dbReference type="NCBI Taxonomy" id="547442"/>
    <lineage>
        <taxon>Eukaryota</taxon>
        <taxon>Viridiplantae</taxon>
        <taxon>Streptophyta</taxon>
        <taxon>Embryophyta</taxon>
        <taxon>Tracheophyta</taxon>
        <taxon>Spermatophyta</taxon>
        <taxon>Magnoliopsida</taxon>
        <taxon>Liliopsida</taxon>
        <taxon>Poales</taxon>
        <taxon>Poaceae</taxon>
        <taxon>PACMAD clade</taxon>
        <taxon>Panicoideae</taxon>
        <taxon>Andropogonodae</taxon>
        <taxon>Paspaleae</taxon>
        <taxon>Paspalinae</taxon>
        <taxon>Paspalum</taxon>
    </lineage>
</organism>
<keyword evidence="1" id="KW-0645">Protease</keyword>
<feature type="domain" description="Integrase catalytic" evidence="5">
    <location>
        <begin position="1033"/>
        <end position="1187"/>
    </location>
</feature>
<dbReference type="GO" id="GO:0006508">
    <property type="term" value="P:proteolysis"/>
    <property type="evidence" value="ECO:0007669"/>
    <property type="project" value="UniProtKB-KW"/>
</dbReference>
<evidence type="ECO:0000313" key="7">
    <source>
        <dbReference type="Proteomes" id="UP001341281"/>
    </source>
</evidence>
<dbReference type="GO" id="GO:0015074">
    <property type="term" value="P:DNA integration"/>
    <property type="evidence" value="ECO:0007669"/>
    <property type="project" value="InterPro"/>
</dbReference>
<dbReference type="InterPro" id="IPR056924">
    <property type="entry name" value="SH3_Tf2-1"/>
</dbReference>
<dbReference type="SUPFAM" id="SSF57756">
    <property type="entry name" value="Retrovirus zinc finger-like domains"/>
    <property type="match status" value="1"/>
</dbReference>
<dbReference type="CDD" id="cd01647">
    <property type="entry name" value="RT_LTR"/>
    <property type="match status" value="1"/>
</dbReference>
<dbReference type="InterPro" id="IPR000477">
    <property type="entry name" value="RT_dom"/>
</dbReference>
<dbReference type="Gene3D" id="3.30.70.270">
    <property type="match status" value="2"/>
</dbReference>
<dbReference type="FunFam" id="3.30.70.270:FF:000020">
    <property type="entry name" value="Transposon Tf2-6 polyprotein-like Protein"/>
    <property type="match status" value="1"/>
</dbReference>
<dbReference type="PANTHER" id="PTHR35046">
    <property type="entry name" value="ZINC KNUCKLE (CCHC-TYPE) FAMILY PROTEIN"/>
    <property type="match status" value="1"/>
</dbReference>
<dbReference type="PROSITE" id="PS50994">
    <property type="entry name" value="INTEGRASE"/>
    <property type="match status" value="1"/>
</dbReference>
<keyword evidence="2" id="KW-0064">Aspartyl protease</keyword>
<evidence type="ECO:0000256" key="3">
    <source>
        <dbReference type="SAM" id="MobiDB-lite"/>
    </source>
</evidence>
<dbReference type="InterPro" id="IPR041588">
    <property type="entry name" value="Integrase_H2C2"/>
</dbReference>
<feature type="region of interest" description="Disordered" evidence="3">
    <location>
        <begin position="214"/>
        <end position="272"/>
    </location>
</feature>
<dbReference type="Pfam" id="PF17921">
    <property type="entry name" value="Integrase_H2C2"/>
    <property type="match status" value="1"/>
</dbReference>
<dbReference type="FunFam" id="1.10.340.70:FF:000001">
    <property type="entry name" value="Retrovirus-related Pol polyprotein from transposon gypsy-like Protein"/>
    <property type="match status" value="1"/>
</dbReference>
<dbReference type="InterPro" id="IPR043128">
    <property type="entry name" value="Rev_trsase/Diguanyl_cyclase"/>
</dbReference>
<feature type="non-terminal residue" evidence="6">
    <location>
        <position position="1"/>
    </location>
</feature>
<keyword evidence="7" id="KW-1185">Reference proteome</keyword>
<dbReference type="InterPro" id="IPR036875">
    <property type="entry name" value="Znf_CCHC_sf"/>
</dbReference>
<dbReference type="InterPro" id="IPR001584">
    <property type="entry name" value="Integrase_cat-core"/>
</dbReference>
<dbReference type="GO" id="GO:0003676">
    <property type="term" value="F:nucleic acid binding"/>
    <property type="evidence" value="ECO:0007669"/>
    <property type="project" value="InterPro"/>
</dbReference>
<dbReference type="PANTHER" id="PTHR35046:SF9">
    <property type="entry name" value="RNA-DIRECTED DNA POLYMERASE"/>
    <property type="match status" value="1"/>
</dbReference>
<dbReference type="SUPFAM" id="SSF56672">
    <property type="entry name" value="DNA/RNA polymerases"/>
    <property type="match status" value="1"/>
</dbReference>
<dbReference type="InterPro" id="IPR041577">
    <property type="entry name" value="RT_RNaseH_2"/>
</dbReference>
<dbReference type="Proteomes" id="UP001341281">
    <property type="component" value="Chromosome 02"/>
</dbReference>
<dbReference type="SUPFAM" id="SSF53098">
    <property type="entry name" value="Ribonuclease H-like"/>
    <property type="match status" value="1"/>
</dbReference>
<dbReference type="InterPro" id="IPR012337">
    <property type="entry name" value="RNaseH-like_sf"/>
</dbReference>
<reference evidence="6 7" key="1">
    <citation type="submission" date="2024-02" db="EMBL/GenBank/DDBJ databases">
        <title>High-quality chromosome-scale genome assembly of Pensacola bahiagrass (Paspalum notatum Flugge var. saurae).</title>
        <authorList>
            <person name="Vega J.M."/>
            <person name="Podio M."/>
            <person name="Orjuela J."/>
            <person name="Siena L.A."/>
            <person name="Pessino S.C."/>
            <person name="Combes M.C."/>
            <person name="Mariac C."/>
            <person name="Albertini E."/>
            <person name="Pupilli F."/>
            <person name="Ortiz J.P.A."/>
            <person name="Leblanc O."/>
        </authorList>
    </citation>
    <scope>NUCLEOTIDE SEQUENCE [LARGE SCALE GENOMIC DNA]</scope>
    <source>
        <strain evidence="6">R1</strain>
        <tissue evidence="6">Leaf</tissue>
    </source>
</reference>
<evidence type="ECO:0000313" key="6">
    <source>
        <dbReference type="EMBL" id="WVZ58642.1"/>
    </source>
</evidence>
<accession>A0AAQ3SQ69</accession>